<dbReference type="AlphaFoldDB" id="A0A176VS40"/>
<accession>A0A176VS40</accession>
<evidence type="ECO:0000256" key="4">
    <source>
        <dbReference type="ARBA" id="ARBA00022737"/>
    </source>
</evidence>
<keyword evidence="7" id="KW-1185">Reference proteome</keyword>
<dbReference type="SUPFAM" id="SSF48371">
    <property type="entry name" value="ARM repeat"/>
    <property type="match status" value="1"/>
</dbReference>
<keyword evidence="3" id="KW-0963">Cytoplasm</keyword>
<evidence type="ECO:0000313" key="6">
    <source>
        <dbReference type="EMBL" id="OAE23669.1"/>
    </source>
</evidence>
<dbReference type="Pfam" id="PF00514">
    <property type="entry name" value="Arm"/>
    <property type="match status" value="1"/>
</dbReference>
<dbReference type="InterPro" id="IPR000225">
    <property type="entry name" value="Armadillo"/>
</dbReference>
<dbReference type="GO" id="GO:0043161">
    <property type="term" value="P:proteasome-mediated ubiquitin-dependent protein catabolic process"/>
    <property type="evidence" value="ECO:0007669"/>
    <property type="project" value="TreeGrafter"/>
</dbReference>
<keyword evidence="5" id="KW-0539">Nucleus</keyword>
<dbReference type="GO" id="GO:0005634">
    <property type="term" value="C:nucleus"/>
    <property type="evidence" value="ECO:0007669"/>
    <property type="project" value="UniProtKB-SubCell"/>
</dbReference>
<dbReference type="InterPro" id="IPR016024">
    <property type="entry name" value="ARM-type_fold"/>
</dbReference>
<dbReference type="PANTHER" id="PTHR15651:SF7">
    <property type="entry name" value="ARMADILLO REPEAT-CONTAINING PROTEIN 8"/>
    <property type="match status" value="1"/>
</dbReference>
<comment type="subcellular location">
    <subcellularLocation>
        <location evidence="2">Cytoplasm</location>
    </subcellularLocation>
    <subcellularLocation>
        <location evidence="1">Nucleus</location>
    </subcellularLocation>
</comment>
<dbReference type="InterPro" id="IPR038739">
    <property type="entry name" value="ARMC8/Vid28"/>
</dbReference>
<gene>
    <name evidence="6" type="ORF">AXG93_2079s1180</name>
</gene>
<reference evidence="6" key="1">
    <citation type="submission" date="2016-03" db="EMBL/GenBank/DDBJ databases">
        <title>Mechanisms controlling the formation of the plant cell surface in tip-growing cells are functionally conserved among land plants.</title>
        <authorList>
            <person name="Honkanen S."/>
            <person name="Jones V.A."/>
            <person name="Morieri G."/>
            <person name="Champion C."/>
            <person name="Hetherington A.J."/>
            <person name="Kelly S."/>
            <person name="Saint-Marcoux D."/>
            <person name="Proust H."/>
            <person name="Prescott H."/>
            <person name="Dolan L."/>
        </authorList>
    </citation>
    <scope>NUCLEOTIDE SEQUENCE [LARGE SCALE GENOMIC DNA]</scope>
    <source>
        <tissue evidence="6">Whole gametophyte</tissue>
    </source>
</reference>
<dbReference type="GO" id="GO:0034657">
    <property type="term" value="C:GID complex"/>
    <property type="evidence" value="ECO:0007669"/>
    <property type="project" value="TreeGrafter"/>
</dbReference>
<evidence type="ECO:0000313" key="7">
    <source>
        <dbReference type="Proteomes" id="UP000077202"/>
    </source>
</evidence>
<evidence type="ECO:0000256" key="2">
    <source>
        <dbReference type="ARBA" id="ARBA00004496"/>
    </source>
</evidence>
<protein>
    <submittedName>
        <fullName evidence="6">Uncharacterized protein</fullName>
    </submittedName>
</protein>
<dbReference type="SMART" id="SM00185">
    <property type="entry name" value="ARM"/>
    <property type="match status" value="8"/>
</dbReference>
<proteinExistence type="predicted"/>
<evidence type="ECO:0000256" key="3">
    <source>
        <dbReference type="ARBA" id="ARBA00022490"/>
    </source>
</evidence>
<sequence length="794" mass="86440">MPASAAWARPEELVESLSSLDNTARLKALRDVKNQIIGNKTKKLSYIKLGAVPRVVEILASDTEVPLLVQSAAAVGSFACGIEAGVKAVLDSGVLPHLLKMLSNGDNKLTFFEKDARFGYFVLNHFSVSSPHKHYNSVLLWSSSSKQHLNPPIVVEACARSLKMIFQSTLAPKSDMFQGHRMELIIELLNSENDSVAEVAASVLARCCETVDHQRALADAGGLQSLVGLLNGSLKTREAALDALAALTRGNKQLCSTLTCMDQGKSLAMIMKLVKDKSSRTRLLACTCLANIGKASPSSLHQEREIRAGMLSILVKLFDEPGQVGEEAPGVLADLVSNNEDLQKVAMDMNSIEKLAEFLRKDEISPKQLAGVLMALAELCSRFEDSRKQLLDLKVQAPIIAALEHDSVGVRAAACSCIKSLSRSVQNLRTGLTDELLVLPLLKLLSDSSSDIQALALSAVSNIVLDFKPHKAVVFRCGGVSQLIQLSQSMDPILRLNAVWALKNLLYMSDKTVKERVMGELTFNSLVDLIFDSEEKVREQAMALVRNLVYGDVDSVQLALVQDSVLLHAVEKQLHVSTQPEICIQGLYIVSNVAAGNEVHKEAVMDIVIPVTSVGVNRNTSLLMRYLQDMSNPQIRVVALWCVINLTFPNSPGVSSRISRLRDGGIEAQLQSMVDDPCLDVKVAGFGCDVGCFRRRRGLSSARHLGAPQSSDHGAQDTWTKLLLMSPQKAEAIICIRRTRSSDESKISQVEPGVSFGLINRPHEDSEFSLYVKYDISGYTASEVTTGRAGPVMF</sequence>
<dbReference type="Gene3D" id="1.25.10.10">
    <property type="entry name" value="Leucine-rich Repeat Variant"/>
    <property type="match status" value="2"/>
</dbReference>
<dbReference type="InterPro" id="IPR011989">
    <property type="entry name" value="ARM-like"/>
</dbReference>
<dbReference type="EMBL" id="LVLJ01002808">
    <property type="protein sequence ID" value="OAE23669.1"/>
    <property type="molecule type" value="Genomic_DNA"/>
</dbReference>
<name>A0A176VS40_MARPO</name>
<organism evidence="6 7">
    <name type="scientific">Marchantia polymorpha subsp. ruderalis</name>
    <dbReference type="NCBI Taxonomy" id="1480154"/>
    <lineage>
        <taxon>Eukaryota</taxon>
        <taxon>Viridiplantae</taxon>
        <taxon>Streptophyta</taxon>
        <taxon>Embryophyta</taxon>
        <taxon>Marchantiophyta</taxon>
        <taxon>Marchantiopsida</taxon>
        <taxon>Marchantiidae</taxon>
        <taxon>Marchantiales</taxon>
        <taxon>Marchantiaceae</taxon>
        <taxon>Marchantia</taxon>
    </lineage>
</organism>
<comment type="caution">
    <text evidence="6">The sequence shown here is derived from an EMBL/GenBank/DDBJ whole genome shotgun (WGS) entry which is preliminary data.</text>
</comment>
<keyword evidence="4" id="KW-0677">Repeat</keyword>
<dbReference type="GO" id="GO:0005737">
    <property type="term" value="C:cytoplasm"/>
    <property type="evidence" value="ECO:0007669"/>
    <property type="project" value="UniProtKB-SubCell"/>
</dbReference>
<evidence type="ECO:0000256" key="1">
    <source>
        <dbReference type="ARBA" id="ARBA00004123"/>
    </source>
</evidence>
<evidence type="ECO:0000256" key="5">
    <source>
        <dbReference type="ARBA" id="ARBA00023242"/>
    </source>
</evidence>
<dbReference type="Proteomes" id="UP000077202">
    <property type="component" value="Unassembled WGS sequence"/>
</dbReference>
<dbReference type="PANTHER" id="PTHR15651">
    <property type="entry name" value="ARMADILLO REPEAT-CONTAINING PROTEIN 8"/>
    <property type="match status" value="1"/>
</dbReference>